<feature type="transmembrane region" description="Helical" evidence="1">
    <location>
        <begin position="230"/>
        <end position="248"/>
    </location>
</feature>
<dbReference type="VEuPathDB" id="FungiDB:P174DRAFT_516103"/>
<feature type="transmembrane region" description="Helical" evidence="1">
    <location>
        <begin position="384"/>
        <end position="409"/>
    </location>
</feature>
<dbReference type="EMBL" id="MSZS01000010">
    <property type="protein sequence ID" value="PKX89456.1"/>
    <property type="molecule type" value="Genomic_DNA"/>
</dbReference>
<dbReference type="OMA" id="TIYAYAN"/>
<feature type="transmembrane region" description="Helical" evidence="1">
    <location>
        <begin position="415"/>
        <end position="438"/>
    </location>
</feature>
<evidence type="ECO:0000313" key="3">
    <source>
        <dbReference type="Proteomes" id="UP000234474"/>
    </source>
</evidence>
<keyword evidence="1" id="KW-0472">Membrane</keyword>
<reference evidence="3" key="1">
    <citation type="journal article" date="2018" name="Proc. Natl. Acad. Sci. U.S.A.">
        <title>Linking secondary metabolites to gene clusters through genome sequencing of six diverse Aspergillus species.</title>
        <authorList>
            <person name="Kaerboelling I."/>
            <person name="Vesth T.C."/>
            <person name="Frisvad J.C."/>
            <person name="Nybo J.L."/>
            <person name="Theobald S."/>
            <person name="Kuo A."/>
            <person name="Bowyer P."/>
            <person name="Matsuda Y."/>
            <person name="Mondo S."/>
            <person name="Lyhne E.K."/>
            <person name="Kogle M.E."/>
            <person name="Clum A."/>
            <person name="Lipzen A."/>
            <person name="Salamov A."/>
            <person name="Ngan C.Y."/>
            <person name="Daum C."/>
            <person name="Chiniquy J."/>
            <person name="Barry K."/>
            <person name="LaButti K."/>
            <person name="Haridas S."/>
            <person name="Simmons B.A."/>
            <person name="Magnuson J.K."/>
            <person name="Mortensen U.H."/>
            <person name="Larsen T.O."/>
            <person name="Grigoriev I.V."/>
            <person name="Baker S.E."/>
            <person name="Andersen M.R."/>
        </authorList>
    </citation>
    <scope>NUCLEOTIDE SEQUENCE [LARGE SCALE GENOMIC DNA]</scope>
    <source>
        <strain evidence="3">IBT 16806</strain>
    </source>
</reference>
<feature type="transmembrane region" description="Helical" evidence="1">
    <location>
        <begin position="73"/>
        <end position="93"/>
    </location>
</feature>
<dbReference type="InterPro" id="IPR036259">
    <property type="entry name" value="MFS_trans_sf"/>
</dbReference>
<dbReference type="SUPFAM" id="SSF103473">
    <property type="entry name" value="MFS general substrate transporter"/>
    <property type="match status" value="1"/>
</dbReference>
<feature type="transmembrane region" description="Helical" evidence="1">
    <location>
        <begin position="327"/>
        <end position="347"/>
    </location>
</feature>
<feature type="transmembrane region" description="Helical" evidence="1">
    <location>
        <begin position="33"/>
        <end position="53"/>
    </location>
</feature>
<accession>A0A2I1BVQ5</accession>
<organism evidence="2 3">
    <name type="scientific">Aspergillus novofumigatus (strain IBT 16806)</name>
    <dbReference type="NCBI Taxonomy" id="1392255"/>
    <lineage>
        <taxon>Eukaryota</taxon>
        <taxon>Fungi</taxon>
        <taxon>Dikarya</taxon>
        <taxon>Ascomycota</taxon>
        <taxon>Pezizomycotina</taxon>
        <taxon>Eurotiomycetes</taxon>
        <taxon>Eurotiomycetidae</taxon>
        <taxon>Eurotiales</taxon>
        <taxon>Aspergillaceae</taxon>
        <taxon>Aspergillus</taxon>
        <taxon>Aspergillus subgen. Fumigati</taxon>
    </lineage>
</organism>
<feature type="transmembrane region" description="Helical" evidence="1">
    <location>
        <begin position="198"/>
        <end position="218"/>
    </location>
</feature>
<gene>
    <name evidence="2" type="ORF">P174DRAFT_516103</name>
</gene>
<feature type="transmembrane region" description="Helical" evidence="1">
    <location>
        <begin position="105"/>
        <end position="125"/>
    </location>
</feature>
<dbReference type="AlphaFoldDB" id="A0A2I1BVQ5"/>
<comment type="caution">
    <text evidence="2">The sequence shown here is derived from an EMBL/GenBank/DDBJ whole genome shotgun (WGS) entry which is preliminary data.</text>
</comment>
<dbReference type="RefSeq" id="XP_024678051.1">
    <property type="nucleotide sequence ID" value="XM_024832281.1"/>
</dbReference>
<keyword evidence="1" id="KW-1133">Transmembrane helix</keyword>
<name>A0A2I1BVQ5_ASPN1</name>
<feature type="transmembrane region" description="Helical" evidence="1">
    <location>
        <begin position="169"/>
        <end position="191"/>
    </location>
</feature>
<proteinExistence type="predicted"/>
<feature type="transmembrane region" description="Helical" evidence="1">
    <location>
        <begin position="353"/>
        <end position="372"/>
    </location>
</feature>
<dbReference type="Proteomes" id="UP000234474">
    <property type="component" value="Unassembled WGS sequence"/>
</dbReference>
<feature type="transmembrane region" description="Helical" evidence="1">
    <location>
        <begin position="286"/>
        <end position="306"/>
    </location>
</feature>
<dbReference type="GeneID" id="36539617"/>
<evidence type="ECO:0000313" key="2">
    <source>
        <dbReference type="EMBL" id="PKX89456.1"/>
    </source>
</evidence>
<dbReference type="Gene3D" id="1.20.1250.20">
    <property type="entry name" value="MFS general substrate transporter like domains"/>
    <property type="match status" value="1"/>
</dbReference>
<evidence type="ECO:0000256" key="1">
    <source>
        <dbReference type="SAM" id="Phobius"/>
    </source>
</evidence>
<keyword evidence="1" id="KW-0812">Transmembrane</keyword>
<protein>
    <recommendedName>
        <fullName evidence="4">MFS general substrate transporter</fullName>
    </recommendedName>
</protein>
<feature type="transmembrane region" description="Helical" evidence="1">
    <location>
        <begin position="260"/>
        <end position="280"/>
    </location>
</feature>
<keyword evidence="3" id="KW-1185">Reference proteome</keyword>
<evidence type="ECO:0008006" key="4">
    <source>
        <dbReference type="Google" id="ProtNLM"/>
    </source>
</evidence>
<sequence length="446" mass="47611">MSEREREPLLSRSEAIHDTIHDPRNAAYRTLPLALLASLGMAATTATSIYAYADLLCQDPTACKDGEEGAYAAVVAIANGIAHAVAIMILGPLEQLIKKHIRAGLLIWIVCRAASVLCLVIGVSIRSVTIAVSGRIFEGLASDNLLHFNLNTIYVSLTSPSSGREMSQLIAASLGLYMLGTAVGPLAVSVFQSYTASFTAALVIFSVTLVYLVIFVRVPATQTVPQMQPYSKILSSLSVLLSPLRLFCNQPRAIPYGLSLLLYTTVQAHLFPAIMVFASIQLHFDSFQNGPLVSTAATCAALHLLFQSSVLRSLQRLRPNSDRFTECTAVLGALVIQMLALAAITQIRSAGQLYLAVSVAAAGLPLPAFFKSHFVSFMPDASRAITALAFMENLGGLVSPLLLGSWQFIAPGPSVFAFAVALLGVSLGLFLWGEVLCFNTSTPNAY</sequence>
<dbReference type="OrthoDB" id="5425648at2759"/>